<evidence type="ECO:0000313" key="2">
    <source>
        <dbReference type="EMBL" id="KAK8846947.1"/>
    </source>
</evidence>
<feature type="domain" description="SUN" evidence="1">
    <location>
        <begin position="323"/>
        <end position="430"/>
    </location>
</feature>
<reference evidence="2 3" key="1">
    <citation type="submission" date="2024-04" db="EMBL/GenBank/DDBJ databases">
        <title>Tritrichomonas musculus Genome.</title>
        <authorList>
            <person name="Alves-Ferreira E."/>
            <person name="Grigg M."/>
            <person name="Lorenzi H."/>
            <person name="Galac M."/>
        </authorList>
    </citation>
    <scope>NUCLEOTIDE SEQUENCE [LARGE SCALE GENOMIC DNA]</scope>
    <source>
        <strain evidence="2 3">EAF2021</strain>
    </source>
</reference>
<dbReference type="InterPro" id="IPR008979">
    <property type="entry name" value="Galactose-bd-like_sf"/>
</dbReference>
<dbReference type="InterPro" id="IPR012919">
    <property type="entry name" value="SUN_dom"/>
</dbReference>
<dbReference type="EMBL" id="JAPFFF010000028">
    <property type="protein sequence ID" value="KAK8846947.1"/>
    <property type="molecule type" value="Genomic_DNA"/>
</dbReference>
<dbReference type="SUPFAM" id="SSF49785">
    <property type="entry name" value="Galactose-binding domain-like"/>
    <property type="match status" value="1"/>
</dbReference>
<comment type="caution">
    <text evidence="2">The sequence shown here is derived from an EMBL/GenBank/DDBJ whole genome shotgun (WGS) entry which is preliminary data.</text>
</comment>
<proteinExistence type="predicted"/>
<name>A0ABR2HIM5_9EUKA</name>
<evidence type="ECO:0000259" key="1">
    <source>
        <dbReference type="Pfam" id="PF07738"/>
    </source>
</evidence>
<protein>
    <recommendedName>
        <fullName evidence="1">SUN domain-containing protein</fullName>
    </recommendedName>
</protein>
<keyword evidence="3" id="KW-1185">Reference proteome</keyword>
<dbReference type="Gene3D" id="2.60.120.260">
    <property type="entry name" value="Galactose-binding domain-like"/>
    <property type="match status" value="1"/>
</dbReference>
<organism evidence="2 3">
    <name type="scientific">Tritrichomonas musculus</name>
    <dbReference type="NCBI Taxonomy" id="1915356"/>
    <lineage>
        <taxon>Eukaryota</taxon>
        <taxon>Metamonada</taxon>
        <taxon>Parabasalia</taxon>
        <taxon>Tritrichomonadida</taxon>
        <taxon>Tritrichomonadidae</taxon>
        <taxon>Tritrichomonas</taxon>
    </lineage>
</organism>
<dbReference type="Proteomes" id="UP001470230">
    <property type="component" value="Unassembled WGS sequence"/>
</dbReference>
<accession>A0ABR2HIM5</accession>
<evidence type="ECO:0000313" key="3">
    <source>
        <dbReference type="Proteomes" id="UP001470230"/>
    </source>
</evidence>
<gene>
    <name evidence="2" type="ORF">M9Y10_019518</name>
</gene>
<sequence length="432" mass="50737">MNKNDSKKIHLNSSSILKVPLKTYNDEFIFIVNGQEFKTTRLISDLLSPIICQIHENDPTCDNFTINTTKKGNFSFILNLVNFDDIYIPYNEFPFIYEVIKILGNESIELNYSTKITVDNVFSLLREFEQNTKFYSKEFQEAINFISSNFYDLYDTNKKELLQLSIHIISEVINNPQLQLTDEDQLLTFLNQLYLNNSKYSVLYEYVYFENISSSAISDFLEIYDFNDITSELWRRLSIRMKQKVKPNIENEKRYKKRSKEGTSLLYTGENLFNGIINHFQKQTNGQITKEIKITASTCNREDQNPQNATIFNDPSKYFASENAPNTWIRYEFKNNSVIPTDYSIRSISWGSNYCHPKDWVIEGSKDGENWEILDEQSNCSYLNGRSLSHTFKIKNTKSKEFRFIQMRQTGSNWKGNDYLLIESFELYGTVI</sequence>
<dbReference type="Pfam" id="PF07738">
    <property type="entry name" value="Sad1_UNC"/>
    <property type="match status" value="1"/>
</dbReference>